<dbReference type="GO" id="GO:0009244">
    <property type="term" value="P:lipopolysaccharide core region biosynthetic process"/>
    <property type="evidence" value="ECO:0007669"/>
    <property type="project" value="TreeGrafter"/>
</dbReference>
<dbReference type="InterPro" id="IPR051199">
    <property type="entry name" value="LPS_LOS_Heptosyltrfase"/>
</dbReference>
<dbReference type="EMBL" id="JAFGIX010000076">
    <property type="protein sequence ID" value="MBN1574372.1"/>
    <property type="molecule type" value="Genomic_DNA"/>
</dbReference>
<evidence type="ECO:0000256" key="2">
    <source>
        <dbReference type="ARBA" id="ARBA00022679"/>
    </source>
</evidence>
<dbReference type="GO" id="GO:0008713">
    <property type="term" value="F:ADP-heptose-lipopolysaccharide heptosyltransferase activity"/>
    <property type="evidence" value="ECO:0007669"/>
    <property type="project" value="TreeGrafter"/>
</dbReference>
<dbReference type="PANTHER" id="PTHR30160">
    <property type="entry name" value="TETRAACYLDISACCHARIDE 4'-KINASE-RELATED"/>
    <property type="match status" value="1"/>
</dbReference>
<dbReference type="AlphaFoldDB" id="A0A9D8KGX8"/>
<dbReference type="CDD" id="cd03789">
    <property type="entry name" value="GT9_LPS_heptosyltransferase"/>
    <property type="match status" value="1"/>
</dbReference>
<gene>
    <name evidence="3" type="ORF">JW984_14325</name>
</gene>
<dbReference type="InterPro" id="IPR002201">
    <property type="entry name" value="Glyco_trans_9"/>
</dbReference>
<evidence type="ECO:0000313" key="4">
    <source>
        <dbReference type="Proteomes" id="UP000809273"/>
    </source>
</evidence>
<comment type="caution">
    <text evidence="3">The sequence shown here is derived from an EMBL/GenBank/DDBJ whole genome shotgun (WGS) entry which is preliminary data.</text>
</comment>
<proteinExistence type="predicted"/>
<organism evidence="3 4">
    <name type="scientific">Candidatus Zymogenus saltonus</name>
    <dbReference type="NCBI Taxonomy" id="2844893"/>
    <lineage>
        <taxon>Bacteria</taxon>
        <taxon>Deltaproteobacteria</taxon>
        <taxon>Candidatus Zymogenia</taxon>
        <taxon>Candidatus Zymogeniales</taxon>
        <taxon>Candidatus Zymogenaceae</taxon>
        <taxon>Candidatus Zymogenus</taxon>
    </lineage>
</organism>
<dbReference type="SUPFAM" id="SSF53756">
    <property type="entry name" value="UDP-Glycosyltransferase/glycogen phosphorylase"/>
    <property type="match status" value="1"/>
</dbReference>
<evidence type="ECO:0000313" key="3">
    <source>
        <dbReference type="EMBL" id="MBN1574372.1"/>
    </source>
</evidence>
<keyword evidence="1" id="KW-0328">Glycosyltransferase</keyword>
<reference evidence="3" key="2">
    <citation type="submission" date="2021-01" db="EMBL/GenBank/DDBJ databases">
        <authorList>
            <person name="Hahn C.R."/>
            <person name="Youssef N.H."/>
            <person name="Elshahed M."/>
        </authorList>
    </citation>
    <scope>NUCLEOTIDE SEQUENCE</scope>
    <source>
        <strain evidence="3">Zod_Metabat.24</strain>
    </source>
</reference>
<dbReference type="Proteomes" id="UP000809273">
    <property type="component" value="Unassembled WGS sequence"/>
</dbReference>
<dbReference type="Gene3D" id="3.40.50.2000">
    <property type="entry name" value="Glycogen Phosphorylase B"/>
    <property type="match status" value="2"/>
</dbReference>
<name>A0A9D8KGX8_9DELT</name>
<keyword evidence="2" id="KW-0808">Transferase</keyword>
<sequence length="380" mass="42002">MEIKRDCIYYIGEKPCRHRRLCSGCPHYRPMGTRILIIKLAATGDVIRTTPLISGLKKRYKNPHITWVTDPAAYRLLKTNHEIDRLHVFNLESVQYLTAQRFDLLISLDKETRAVGLAGNIRAKKKVGFCLSKFGTLDIFDKRSEYALRLGLDDPLKFYENDKSYPEIVFEMCGLEYKGERYRLEIDPEDGNYVNSLFKEKGLLGGDITVGLNIGAGPVFANKAWTEDGFVKLIDRLGIVTVGGRGVKIVLLGGEGEKEKVKRIHEASGKRAVDIGCNHSVSQFAAIISLLDLVVTGDTMALHLALAHNVPVVAVFGPTVESEIDLFGLGRKVVAKIECAPCYRSSCGKSPNCMDAVSLEEVLEAALSVLEDKGGVKRDG</sequence>
<dbReference type="GO" id="GO:0005829">
    <property type="term" value="C:cytosol"/>
    <property type="evidence" value="ECO:0007669"/>
    <property type="project" value="TreeGrafter"/>
</dbReference>
<dbReference type="Pfam" id="PF01075">
    <property type="entry name" value="Glyco_transf_9"/>
    <property type="match status" value="1"/>
</dbReference>
<reference evidence="3" key="1">
    <citation type="journal article" date="2021" name="Environ. Microbiol.">
        <title>Genomic characterization of three novel Desulfobacterota classes expand the metabolic and phylogenetic diversity of the phylum.</title>
        <authorList>
            <person name="Murphy C.L."/>
            <person name="Biggerstaff J."/>
            <person name="Eichhorn A."/>
            <person name="Ewing E."/>
            <person name="Shahan R."/>
            <person name="Soriano D."/>
            <person name="Stewart S."/>
            <person name="VanMol K."/>
            <person name="Walker R."/>
            <person name="Walters P."/>
            <person name="Elshahed M.S."/>
            <person name="Youssef N.H."/>
        </authorList>
    </citation>
    <scope>NUCLEOTIDE SEQUENCE</scope>
    <source>
        <strain evidence="3">Zod_Metabat.24</strain>
    </source>
</reference>
<evidence type="ECO:0000256" key="1">
    <source>
        <dbReference type="ARBA" id="ARBA00022676"/>
    </source>
</evidence>
<dbReference type="PANTHER" id="PTHR30160:SF1">
    <property type="entry name" value="LIPOPOLYSACCHARIDE 1,2-N-ACETYLGLUCOSAMINETRANSFERASE-RELATED"/>
    <property type="match status" value="1"/>
</dbReference>
<protein>
    <submittedName>
        <fullName evidence="3">Glycosyltransferase family 9 protein</fullName>
    </submittedName>
</protein>
<accession>A0A9D8KGX8</accession>